<evidence type="ECO:0000256" key="4">
    <source>
        <dbReference type="ARBA" id="ARBA00022692"/>
    </source>
</evidence>
<evidence type="ECO:0000256" key="5">
    <source>
        <dbReference type="ARBA" id="ARBA00022737"/>
    </source>
</evidence>
<dbReference type="SUPFAM" id="SSF52540">
    <property type="entry name" value="P-loop containing nucleoside triphosphate hydrolases"/>
    <property type="match status" value="2"/>
</dbReference>
<feature type="region of interest" description="Disordered" evidence="10">
    <location>
        <begin position="699"/>
        <end position="728"/>
    </location>
</feature>
<dbReference type="Gene3D" id="1.20.1560.10">
    <property type="entry name" value="ABC transporter type 1, transmembrane domain"/>
    <property type="match status" value="2"/>
</dbReference>
<evidence type="ECO:0000256" key="10">
    <source>
        <dbReference type="SAM" id="MobiDB-lite"/>
    </source>
</evidence>
<dbReference type="FunFam" id="1.20.1560.10:FF:000013">
    <property type="entry name" value="ABC transporter C family member 2"/>
    <property type="match status" value="1"/>
</dbReference>
<dbReference type="GO" id="GO:0016020">
    <property type="term" value="C:membrane"/>
    <property type="evidence" value="ECO:0007669"/>
    <property type="project" value="UniProtKB-SubCell"/>
</dbReference>
<dbReference type="FunFam" id="3.40.50.300:FF:000610">
    <property type="entry name" value="Multidrug resistance-associated ABC transporter"/>
    <property type="match status" value="1"/>
</dbReference>
<comment type="subcellular location">
    <subcellularLocation>
        <location evidence="1">Membrane</location>
        <topology evidence="1">Multi-pass membrane protein</topology>
    </subcellularLocation>
</comment>
<dbReference type="InterPro" id="IPR011527">
    <property type="entry name" value="ABC1_TM_dom"/>
</dbReference>
<dbReference type="CDD" id="cd18596">
    <property type="entry name" value="ABC_6TM_VMR1_D1_like"/>
    <property type="match status" value="1"/>
</dbReference>
<dbReference type="Gene3D" id="3.40.50.300">
    <property type="entry name" value="P-loop containing nucleotide triphosphate hydrolases"/>
    <property type="match status" value="2"/>
</dbReference>
<feature type="transmembrane region" description="Helical" evidence="11">
    <location>
        <begin position="778"/>
        <end position="799"/>
    </location>
</feature>
<feature type="transmembrane region" description="Helical" evidence="11">
    <location>
        <begin position="1032"/>
        <end position="1054"/>
    </location>
</feature>
<evidence type="ECO:0000256" key="1">
    <source>
        <dbReference type="ARBA" id="ARBA00004141"/>
    </source>
</evidence>
<evidence type="ECO:0000256" key="11">
    <source>
        <dbReference type="SAM" id="Phobius"/>
    </source>
</evidence>
<feature type="transmembrane region" description="Helical" evidence="11">
    <location>
        <begin position="819"/>
        <end position="843"/>
    </location>
</feature>
<dbReference type="PROSITE" id="PS50893">
    <property type="entry name" value="ABC_TRANSPORTER_2"/>
    <property type="match status" value="2"/>
</dbReference>
<evidence type="ECO:0000259" key="13">
    <source>
        <dbReference type="PROSITE" id="PS50929"/>
    </source>
</evidence>
<feature type="transmembrane region" description="Helical" evidence="11">
    <location>
        <begin position="33"/>
        <end position="53"/>
    </location>
</feature>
<proteinExistence type="inferred from homology"/>
<reference evidence="14 15" key="1">
    <citation type="submission" date="2018-02" db="EMBL/GenBank/DDBJ databases">
        <title>The genomes of Aspergillus section Nigri reveals drivers in fungal speciation.</title>
        <authorList>
            <consortium name="DOE Joint Genome Institute"/>
            <person name="Vesth T.C."/>
            <person name="Nybo J."/>
            <person name="Theobald S."/>
            <person name="Brandl J."/>
            <person name="Frisvad J.C."/>
            <person name="Nielsen K.F."/>
            <person name="Lyhne E.K."/>
            <person name="Kogle M.E."/>
            <person name="Kuo A."/>
            <person name="Riley R."/>
            <person name="Clum A."/>
            <person name="Nolan M."/>
            <person name="Lipzen A."/>
            <person name="Salamov A."/>
            <person name="Henrissat B."/>
            <person name="Wiebenga A."/>
            <person name="De vries R.P."/>
            <person name="Grigoriev I.V."/>
            <person name="Mortensen U.H."/>
            <person name="Andersen M.R."/>
            <person name="Baker S.E."/>
        </authorList>
    </citation>
    <scope>NUCLEOTIDE SEQUENCE [LARGE SCALE GENOMIC DNA]</scope>
    <source>
        <strain evidence="14 15">CBS 707.79</strain>
    </source>
</reference>
<dbReference type="GO" id="GO:0005524">
    <property type="term" value="F:ATP binding"/>
    <property type="evidence" value="ECO:0007669"/>
    <property type="project" value="UniProtKB-KW"/>
</dbReference>
<dbReference type="InterPro" id="IPR017871">
    <property type="entry name" value="ABC_transporter-like_CS"/>
</dbReference>
<dbReference type="EMBL" id="KZ825835">
    <property type="protein sequence ID" value="PYH96650.1"/>
    <property type="molecule type" value="Genomic_DNA"/>
</dbReference>
<accession>A0A319DGS5</accession>
<dbReference type="Proteomes" id="UP000247810">
    <property type="component" value="Unassembled WGS sequence"/>
</dbReference>
<sequence length="1347" mass="147865">MELKGALGCSIAIGAVALEGWLKSDMGRGKYDLLLMRLEYVLGAAAILIVLSYPRGPSIFDMGKPVDGESSSSILGLLSFKWSSPMITMLGNRRKLYLSDLPLLRGDMKTRNLQDQFFTAKGKLAADKKTWSVFENILVSLYAGKFLYQVILSVPLAFLAFSPQFALYKMLQVLEMRSPEHSDHVALNSWALILGLAIGVSSWLENWLLWIALNKICVPMTGQLTSLLYNKAVRLDCRGTDAESNGTGSEGNSQNVLTLISIDAPRIAYVACFLYSNLLQAMKLAVACTLLGQLLGWQSLLTGLSCLWIFYPIHIRCTSRCAAAERNLMSIRDKKMAALTEVVHGIRQVKFAGLEGKWEDRINAIRDRELRAQHMSFLWHIMSITAHLFGPVVVSAVSLTVHSWIHGPLTPSVAFPALSTLGYLQFILGLIPELVSGVMGARASVGRVKDFLKMHELVGITNTSDSITLERATLSHRKSTLSSSGILRDVSICFPPRELTVISGPTGSGKSLLMTATMGESVVLSGLIRRPFPPSYEKHTSSDIIGKNWILDTAVAYAAQNPWIEAGTIRANICFGLPLNQVRYLKVLEACALTRDLELFEHNDLTDVGPNGVNLSEGQKVRVSLARALYSRAGILILDDIFSAVDVHTAHHLFTHALVGDLARGRTRILATHHVELCLPMAACHVQLAQGKVQSVDRFTDPQRISRRTSNATSDTNHLNSEELELDSQIQGDISEEETASQAIFAKGPEGNTTDEAKDHDSVYSSILWRYIKASGGWLPWAILAGCYVMYQGLLMVQYRWVGSWSAESSSNSPDHGGVAHFMGIYAGIAGLACLAGSLRAYATLHVSLNAAAQLFRLMLSAILRAPLGWLDKTPPGWILNRFTADVYMVDSRLGSDVIAVFNAGMDCVGVILGGVLVRPALIVHAVALSIGALWYTKRYLAAAREIKRLDSMSRSPVYEQIASSLQGIVTIRAFGQEERYIHRVQTKLDQQAQASWYLYLFNRWFTLRINVLGAIFSTATAFAVIGRKDVTASMVGCALAFTNHLSFAIVSLSRTYSTVEMDMNGVERILEYSAVEGESSAGSDVPASWPEEGGLSIKNLTVAYDADSPPVLRQVSFSVEPGQRIGVVGRTGAGKSTLALALFRFLEVRDGSISIDGVNISTVKLKHLRRRLAMVPQNPSLFAGTIRSNLDPFDAYDDDTIMRALKHVHWPGRCVESEEVLNDMVMEGGSNFSHGQRQLLCLARAILSRPAVLVLDEATSAVDRTSDELIQQSIRAGFGRERTTLLVIAHRIRTIADFDRVVVMDAGRVVEFGAPRDLLGRQDGAFRRLVENDAEKEDLRKIIDTS</sequence>
<dbReference type="OrthoDB" id="6500128at2759"/>
<evidence type="ECO:0000313" key="15">
    <source>
        <dbReference type="Proteomes" id="UP000247810"/>
    </source>
</evidence>
<feature type="transmembrane region" description="Helical" evidence="11">
    <location>
        <begin position="185"/>
        <end position="204"/>
    </location>
</feature>
<feature type="domain" description="ABC transmembrane type-1" evidence="13">
    <location>
        <begin position="782"/>
        <end position="1062"/>
    </location>
</feature>
<feature type="domain" description="ABC transmembrane type-1" evidence="13">
    <location>
        <begin position="150"/>
        <end position="440"/>
    </location>
</feature>
<evidence type="ECO:0000259" key="12">
    <source>
        <dbReference type="PROSITE" id="PS50893"/>
    </source>
</evidence>
<dbReference type="GO" id="GO:0016887">
    <property type="term" value="F:ATP hydrolysis activity"/>
    <property type="evidence" value="ECO:0007669"/>
    <property type="project" value="InterPro"/>
</dbReference>
<dbReference type="PANTHER" id="PTHR24223:SF456">
    <property type="entry name" value="MULTIDRUG RESISTANCE-ASSOCIATED PROTEIN LETHAL(2)03659"/>
    <property type="match status" value="1"/>
</dbReference>
<feature type="transmembrane region" description="Helical" evidence="11">
    <location>
        <begin position="284"/>
        <end position="310"/>
    </location>
</feature>
<feature type="transmembrane region" description="Helical" evidence="11">
    <location>
        <begin position="911"/>
        <end position="936"/>
    </location>
</feature>
<dbReference type="PROSITE" id="PS50929">
    <property type="entry name" value="ABC_TM1F"/>
    <property type="match status" value="2"/>
</dbReference>
<comment type="similarity">
    <text evidence="2">Belongs to the ABC transporter superfamily. ABCC family. Conjugate transporter (TC 3.A.1.208) subfamily.</text>
</comment>
<evidence type="ECO:0000256" key="6">
    <source>
        <dbReference type="ARBA" id="ARBA00022741"/>
    </source>
</evidence>
<keyword evidence="15" id="KW-1185">Reference proteome</keyword>
<evidence type="ECO:0000256" key="2">
    <source>
        <dbReference type="ARBA" id="ARBA00009726"/>
    </source>
</evidence>
<organism evidence="14 15">
    <name type="scientific">Aspergillus ellipticus CBS 707.79</name>
    <dbReference type="NCBI Taxonomy" id="1448320"/>
    <lineage>
        <taxon>Eukaryota</taxon>
        <taxon>Fungi</taxon>
        <taxon>Dikarya</taxon>
        <taxon>Ascomycota</taxon>
        <taxon>Pezizomycotina</taxon>
        <taxon>Eurotiomycetes</taxon>
        <taxon>Eurotiomycetidae</taxon>
        <taxon>Eurotiales</taxon>
        <taxon>Aspergillaceae</taxon>
        <taxon>Aspergillus</taxon>
        <taxon>Aspergillus subgen. Circumdati</taxon>
    </lineage>
</organism>
<feature type="domain" description="ABC transporter" evidence="12">
    <location>
        <begin position="1096"/>
        <end position="1332"/>
    </location>
</feature>
<feature type="domain" description="ABC transporter" evidence="12">
    <location>
        <begin position="469"/>
        <end position="715"/>
    </location>
</feature>
<evidence type="ECO:0000256" key="7">
    <source>
        <dbReference type="ARBA" id="ARBA00022840"/>
    </source>
</evidence>
<keyword evidence="6" id="KW-0547">Nucleotide-binding</keyword>
<evidence type="ECO:0000256" key="3">
    <source>
        <dbReference type="ARBA" id="ARBA00022448"/>
    </source>
</evidence>
<dbReference type="Pfam" id="PF00005">
    <property type="entry name" value="ABC_tran"/>
    <property type="match status" value="2"/>
</dbReference>
<dbReference type="CDD" id="cd03244">
    <property type="entry name" value="ABCC_MRP_domain2"/>
    <property type="match status" value="1"/>
</dbReference>
<dbReference type="SMART" id="SM00382">
    <property type="entry name" value="AAA"/>
    <property type="match status" value="2"/>
</dbReference>
<evidence type="ECO:0000313" key="14">
    <source>
        <dbReference type="EMBL" id="PYH96650.1"/>
    </source>
</evidence>
<dbReference type="PROSITE" id="PS00211">
    <property type="entry name" value="ABC_TRANSPORTER_1"/>
    <property type="match status" value="1"/>
</dbReference>
<keyword evidence="8 11" id="KW-1133">Transmembrane helix</keyword>
<keyword evidence="5" id="KW-0677">Repeat</keyword>
<keyword evidence="9 11" id="KW-0472">Membrane</keyword>
<name>A0A319DGS5_9EURO</name>
<protein>
    <submittedName>
        <fullName evidence="14">Putative multidrug resistance protein</fullName>
    </submittedName>
</protein>
<dbReference type="SUPFAM" id="SSF90123">
    <property type="entry name" value="ABC transporter transmembrane region"/>
    <property type="match status" value="2"/>
</dbReference>
<dbReference type="InterPro" id="IPR003439">
    <property type="entry name" value="ABC_transporter-like_ATP-bd"/>
</dbReference>
<dbReference type="GO" id="GO:0005737">
    <property type="term" value="C:cytoplasm"/>
    <property type="evidence" value="ECO:0007669"/>
    <property type="project" value="UniProtKB-ARBA"/>
</dbReference>
<keyword evidence="7" id="KW-0067">ATP-binding</keyword>
<feature type="compositionally biased region" description="Polar residues" evidence="10">
    <location>
        <begin position="708"/>
        <end position="719"/>
    </location>
</feature>
<feature type="transmembrane region" description="Helical" evidence="11">
    <location>
        <begin position="1006"/>
        <end position="1026"/>
    </location>
</feature>
<dbReference type="CDD" id="cd18604">
    <property type="entry name" value="ABC_6TM_VMR1_D2_like"/>
    <property type="match status" value="1"/>
</dbReference>
<evidence type="ECO:0000256" key="8">
    <source>
        <dbReference type="ARBA" id="ARBA00022989"/>
    </source>
</evidence>
<dbReference type="InterPro" id="IPR003593">
    <property type="entry name" value="AAA+_ATPase"/>
</dbReference>
<gene>
    <name evidence="14" type="ORF">BO71DRAFT_348801</name>
</gene>
<dbReference type="CDD" id="cd03250">
    <property type="entry name" value="ABCC_MRP_domain1"/>
    <property type="match status" value="1"/>
</dbReference>
<keyword evidence="4 11" id="KW-0812">Transmembrane</keyword>
<dbReference type="PANTHER" id="PTHR24223">
    <property type="entry name" value="ATP-BINDING CASSETTE SUB-FAMILY C"/>
    <property type="match status" value="1"/>
</dbReference>
<keyword evidence="3" id="KW-0813">Transport</keyword>
<dbReference type="Pfam" id="PF00664">
    <property type="entry name" value="ABC_membrane"/>
    <property type="match status" value="2"/>
</dbReference>
<feature type="transmembrane region" description="Helical" evidence="11">
    <location>
        <begin position="421"/>
        <end position="445"/>
    </location>
</feature>
<dbReference type="InterPro" id="IPR050173">
    <property type="entry name" value="ABC_transporter_C-like"/>
</dbReference>
<feature type="transmembrane region" description="Helical" evidence="11">
    <location>
        <begin position="146"/>
        <end position="165"/>
    </location>
</feature>
<dbReference type="STRING" id="1448320.A0A319DGS5"/>
<dbReference type="InterPro" id="IPR027417">
    <property type="entry name" value="P-loop_NTPase"/>
</dbReference>
<feature type="transmembrane region" description="Helical" evidence="11">
    <location>
        <begin position="377"/>
        <end position="401"/>
    </location>
</feature>
<dbReference type="VEuPathDB" id="FungiDB:BO71DRAFT_348801"/>
<evidence type="ECO:0000256" key="9">
    <source>
        <dbReference type="ARBA" id="ARBA00023136"/>
    </source>
</evidence>
<dbReference type="GO" id="GO:0140359">
    <property type="term" value="F:ABC-type transporter activity"/>
    <property type="evidence" value="ECO:0007669"/>
    <property type="project" value="InterPro"/>
</dbReference>
<dbReference type="InterPro" id="IPR036640">
    <property type="entry name" value="ABC1_TM_sf"/>
</dbReference>